<dbReference type="InterPro" id="IPR028973">
    <property type="entry name" value="PhnB-like"/>
</dbReference>
<dbReference type="EMBL" id="QCYG01000012">
    <property type="protein sequence ID" value="PVA05325.1"/>
    <property type="molecule type" value="Genomic_DNA"/>
</dbReference>
<organism evidence="2 3">
    <name type="scientific">Thalassorhabdomicrobium marinisediminis</name>
    <dbReference type="NCBI Taxonomy" id="2170577"/>
    <lineage>
        <taxon>Bacteria</taxon>
        <taxon>Pseudomonadati</taxon>
        <taxon>Pseudomonadota</taxon>
        <taxon>Alphaproteobacteria</taxon>
        <taxon>Rhodobacterales</taxon>
        <taxon>Paracoccaceae</taxon>
        <taxon>Thalassorhabdomicrobium</taxon>
    </lineage>
</organism>
<name>A0A2T7FT42_9RHOB</name>
<protein>
    <submittedName>
        <fullName evidence="2">VOC family protein</fullName>
    </submittedName>
</protein>
<evidence type="ECO:0000313" key="3">
    <source>
        <dbReference type="Proteomes" id="UP000244817"/>
    </source>
</evidence>
<dbReference type="PANTHER" id="PTHR33990">
    <property type="entry name" value="PROTEIN YJDN-RELATED"/>
    <property type="match status" value="1"/>
</dbReference>
<evidence type="ECO:0000313" key="2">
    <source>
        <dbReference type="EMBL" id="PVA05325.1"/>
    </source>
</evidence>
<dbReference type="SUPFAM" id="SSF54593">
    <property type="entry name" value="Glyoxalase/Bleomycin resistance protein/Dihydroxybiphenyl dioxygenase"/>
    <property type="match status" value="1"/>
</dbReference>
<evidence type="ECO:0000259" key="1">
    <source>
        <dbReference type="Pfam" id="PF06983"/>
    </source>
</evidence>
<dbReference type="AlphaFoldDB" id="A0A2T7FT42"/>
<dbReference type="InterPro" id="IPR029068">
    <property type="entry name" value="Glyas_Bleomycin-R_OHBP_Dase"/>
</dbReference>
<sequence>MPVIPYLTFNGTCREAMTFYADVFGTRIDMLMPAGDMPDYDVPDAQKDLIAHCSIQVAGGEIYASDALMGEAEAMAGSSVMVSLPGFDTCKTAFDRLAEGGAVEMPFQETFWAKGFGMATDRFGTKWMISTEEAPDQS</sequence>
<proteinExistence type="predicted"/>
<dbReference type="OrthoDB" id="9795306at2"/>
<dbReference type="Proteomes" id="UP000244817">
    <property type="component" value="Unassembled WGS sequence"/>
</dbReference>
<feature type="domain" description="PhnB-like" evidence="1">
    <location>
        <begin position="3"/>
        <end position="129"/>
    </location>
</feature>
<gene>
    <name evidence="2" type="ORF">DC363_16045</name>
</gene>
<dbReference type="RefSeq" id="WP_108642174.1">
    <property type="nucleotide sequence ID" value="NZ_QCYG01000012.1"/>
</dbReference>
<dbReference type="PANTHER" id="PTHR33990:SF1">
    <property type="entry name" value="PROTEIN YJDN"/>
    <property type="match status" value="1"/>
</dbReference>
<dbReference type="Gene3D" id="3.10.180.10">
    <property type="entry name" value="2,3-Dihydroxybiphenyl 1,2-Dioxygenase, domain 1"/>
    <property type="match status" value="1"/>
</dbReference>
<dbReference type="Pfam" id="PF06983">
    <property type="entry name" value="3-dmu-9_3-mt"/>
    <property type="match status" value="1"/>
</dbReference>
<comment type="caution">
    <text evidence="2">The sequence shown here is derived from an EMBL/GenBank/DDBJ whole genome shotgun (WGS) entry which is preliminary data.</text>
</comment>
<accession>A0A2T7FT42</accession>
<keyword evidence="3" id="KW-1185">Reference proteome</keyword>
<dbReference type="CDD" id="cd06588">
    <property type="entry name" value="PhnB_like"/>
    <property type="match status" value="1"/>
</dbReference>
<reference evidence="2 3" key="1">
    <citation type="submission" date="2018-04" db="EMBL/GenBank/DDBJ databases">
        <title>Pelagivirga bohaiensis gen. nov., sp. nov., a bacterium isolated from the Bohai Sea.</title>
        <authorList>
            <person name="Ji X."/>
        </authorList>
    </citation>
    <scope>NUCLEOTIDE SEQUENCE [LARGE SCALE GENOMIC DNA]</scope>
    <source>
        <strain evidence="2 3">BH-SD16</strain>
    </source>
</reference>